<evidence type="ECO:0000256" key="1">
    <source>
        <dbReference type="SAM" id="SignalP"/>
    </source>
</evidence>
<accession>A0AAD7N1G4</accession>
<keyword evidence="1" id="KW-0732">Signal</keyword>
<gene>
    <name evidence="2" type="ORF">B0H16DRAFT_1567790</name>
</gene>
<comment type="caution">
    <text evidence="2">The sequence shown here is derived from an EMBL/GenBank/DDBJ whole genome shotgun (WGS) entry which is preliminary data.</text>
</comment>
<dbReference type="EMBL" id="JARKIB010000104">
    <property type="protein sequence ID" value="KAJ7740145.1"/>
    <property type="molecule type" value="Genomic_DNA"/>
</dbReference>
<evidence type="ECO:0000313" key="3">
    <source>
        <dbReference type="Proteomes" id="UP001215598"/>
    </source>
</evidence>
<evidence type="ECO:0000313" key="2">
    <source>
        <dbReference type="EMBL" id="KAJ7740145.1"/>
    </source>
</evidence>
<feature type="chain" id="PRO_5042020950" evidence="1">
    <location>
        <begin position="25"/>
        <end position="282"/>
    </location>
</feature>
<organism evidence="2 3">
    <name type="scientific">Mycena metata</name>
    <dbReference type="NCBI Taxonomy" id="1033252"/>
    <lineage>
        <taxon>Eukaryota</taxon>
        <taxon>Fungi</taxon>
        <taxon>Dikarya</taxon>
        <taxon>Basidiomycota</taxon>
        <taxon>Agaricomycotina</taxon>
        <taxon>Agaricomycetes</taxon>
        <taxon>Agaricomycetidae</taxon>
        <taxon>Agaricales</taxon>
        <taxon>Marasmiineae</taxon>
        <taxon>Mycenaceae</taxon>
        <taxon>Mycena</taxon>
    </lineage>
</organism>
<name>A0AAD7N1G4_9AGAR</name>
<dbReference type="AlphaFoldDB" id="A0AAD7N1G4"/>
<proteinExistence type="predicted"/>
<sequence>MFSRSRPLLAFGFAFLVALPVSLAELKAMPFWQTFYDRLGTIVWGDAHAFDTLKNQGTYPKLETTFDDGSENAEVCSEGEALFQPTNEPICLTTTTYTHQTVADASGTIRLDYPTGLSTVVFGTITKVAAPLTGGRTYETAFRVQEITPPDSMPGTTGGTYTMNATYPDVEANSFAGDVSHESEDYMIVHELPGDICWIRYDSTTCIQDTTGQVTFSLYGAVRVGFDSLVNGHHYWIMRFDGWVPQDQLTSYSQFNATITTTGSNHHIPRCNYQCSSLTEYC</sequence>
<reference evidence="2" key="1">
    <citation type="submission" date="2023-03" db="EMBL/GenBank/DDBJ databases">
        <title>Massive genome expansion in bonnet fungi (Mycena s.s.) driven by repeated elements and novel gene families across ecological guilds.</title>
        <authorList>
            <consortium name="Lawrence Berkeley National Laboratory"/>
            <person name="Harder C.B."/>
            <person name="Miyauchi S."/>
            <person name="Viragh M."/>
            <person name="Kuo A."/>
            <person name="Thoen E."/>
            <person name="Andreopoulos B."/>
            <person name="Lu D."/>
            <person name="Skrede I."/>
            <person name="Drula E."/>
            <person name="Henrissat B."/>
            <person name="Morin E."/>
            <person name="Kohler A."/>
            <person name="Barry K."/>
            <person name="LaButti K."/>
            <person name="Morin E."/>
            <person name="Salamov A."/>
            <person name="Lipzen A."/>
            <person name="Mereny Z."/>
            <person name="Hegedus B."/>
            <person name="Baldrian P."/>
            <person name="Stursova M."/>
            <person name="Weitz H."/>
            <person name="Taylor A."/>
            <person name="Grigoriev I.V."/>
            <person name="Nagy L.G."/>
            <person name="Martin F."/>
            <person name="Kauserud H."/>
        </authorList>
    </citation>
    <scope>NUCLEOTIDE SEQUENCE</scope>
    <source>
        <strain evidence="2">CBHHK182m</strain>
    </source>
</reference>
<protein>
    <submittedName>
        <fullName evidence="2">Uncharacterized protein</fullName>
    </submittedName>
</protein>
<dbReference type="Proteomes" id="UP001215598">
    <property type="component" value="Unassembled WGS sequence"/>
</dbReference>
<keyword evidence="3" id="KW-1185">Reference proteome</keyword>
<feature type="signal peptide" evidence="1">
    <location>
        <begin position="1"/>
        <end position="24"/>
    </location>
</feature>